<sequence>MTSEASSNNPACVECKRRKQGCDRHFPCGHCVKRKVAHLCTFRASDSRTPNDQRSNDSQSRLGPQVRHCFCVSADNSAAVSPLSTHGKRRLESQDDVAPPNGDSEHDDASDINVSDALNCLGYMPFHHAVVLGQGPGPKTGRDLVEETDVEQSEELKETLRLMPKRGLIDVLVDNFLDGANYHYYALYSEAFRNQYRGWCAKSQDKVTPELTSLILRVCTCSLHLIIGDRVREQLEELQTDVLTYANRMHVLAQKLSASIGPGKAGLVHIQQPFLTAFWFKSA</sequence>
<dbReference type="GeneID" id="87885324"/>
<evidence type="ECO:0000313" key="6">
    <source>
        <dbReference type="Proteomes" id="UP001273166"/>
    </source>
</evidence>
<dbReference type="InterPro" id="IPR001138">
    <property type="entry name" value="Zn2Cys6_DnaBD"/>
</dbReference>
<keyword evidence="2" id="KW-0539">Nucleus</keyword>
<evidence type="ECO:0000256" key="3">
    <source>
        <dbReference type="SAM" id="MobiDB-lite"/>
    </source>
</evidence>
<comment type="subcellular location">
    <subcellularLocation>
        <location evidence="1">Nucleus</location>
    </subcellularLocation>
</comment>
<evidence type="ECO:0000256" key="2">
    <source>
        <dbReference type="ARBA" id="ARBA00023242"/>
    </source>
</evidence>
<dbReference type="Proteomes" id="UP001273166">
    <property type="component" value="Unassembled WGS sequence"/>
</dbReference>
<dbReference type="PROSITE" id="PS00463">
    <property type="entry name" value="ZN2_CY6_FUNGAL_1"/>
    <property type="match status" value="1"/>
</dbReference>
<dbReference type="AlphaFoldDB" id="A0AAJ0M5J0"/>
<evidence type="ECO:0000313" key="5">
    <source>
        <dbReference type="EMBL" id="KAK3309587.1"/>
    </source>
</evidence>
<dbReference type="PROSITE" id="PS50048">
    <property type="entry name" value="ZN2_CY6_FUNGAL_2"/>
    <property type="match status" value="1"/>
</dbReference>
<dbReference type="Gene3D" id="4.10.240.10">
    <property type="entry name" value="Zn(2)-C6 fungal-type DNA-binding domain"/>
    <property type="match status" value="1"/>
</dbReference>
<dbReference type="SMART" id="SM00066">
    <property type="entry name" value="GAL4"/>
    <property type="match status" value="1"/>
</dbReference>
<feature type="domain" description="Zn(2)-C6 fungal-type" evidence="4">
    <location>
        <begin position="11"/>
        <end position="42"/>
    </location>
</feature>
<dbReference type="Pfam" id="PF00172">
    <property type="entry name" value="Zn_clus"/>
    <property type="match status" value="1"/>
</dbReference>
<proteinExistence type="predicted"/>
<accession>A0AAJ0M5J0</accession>
<dbReference type="InterPro" id="IPR050613">
    <property type="entry name" value="Sec_Metabolite_Reg"/>
</dbReference>
<keyword evidence="6" id="KW-1185">Reference proteome</keyword>
<dbReference type="RefSeq" id="XP_062725367.1">
    <property type="nucleotide sequence ID" value="XM_062866495.1"/>
</dbReference>
<dbReference type="GO" id="GO:0008270">
    <property type="term" value="F:zinc ion binding"/>
    <property type="evidence" value="ECO:0007669"/>
    <property type="project" value="InterPro"/>
</dbReference>
<dbReference type="EMBL" id="JAUDZG010000001">
    <property type="protein sequence ID" value="KAK3309587.1"/>
    <property type="molecule type" value="Genomic_DNA"/>
</dbReference>
<reference evidence="5" key="2">
    <citation type="submission" date="2023-06" db="EMBL/GenBank/DDBJ databases">
        <authorList>
            <consortium name="Lawrence Berkeley National Laboratory"/>
            <person name="Mondo S.J."/>
            <person name="Hensen N."/>
            <person name="Bonometti L."/>
            <person name="Westerberg I."/>
            <person name="Brannstrom I.O."/>
            <person name="Guillou S."/>
            <person name="Cros-Aarteil S."/>
            <person name="Calhoun S."/>
            <person name="Haridas S."/>
            <person name="Kuo A."/>
            <person name="Pangilinan J."/>
            <person name="Riley R."/>
            <person name="Labutti K."/>
            <person name="Andreopoulos B."/>
            <person name="Lipzen A."/>
            <person name="Chen C."/>
            <person name="Yanf M."/>
            <person name="Daum C."/>
            <person name="Ng V."/>
            <person name="Clum A."/>
            <person name="Steindorff A."/>
            <person name="Ohm R."/>
            <person name="Martin F."/>
            <person name="Silar P."/>
            <person name="Natvig D."/>
            <person name="Lalanne C."/>
            <person name="Gautier V."/>
            <person name="Ament-Velasquez S.L."/>
            <person name="Kruys A."/>
            <person name="Hutchinson M.I."/>
            <person name="Powell A.J."/>
            <person name="Barry K."/>
            <person name="Miller A.N."/>
            <person name="Grigoriev I.V."/>
            <person name="Debuchy R."/>
            <person name="Gladieux P."/>
            <person name="Thoren M.H."/>
            <person name="Johannesson H."/>
        </authorList>
    </citation>
    <scope>NUCLEOTIDE SEQUENCE</scope>
    <source>
        <strain evidence="5">CBS 333.67</strain>
    </source>
</reference>
<evidence type="ECO:0000259" key="4">
    <source>
        <dbReference type="PROSITE" id="PS50048"/>
    </source>
</evidence>
<dbReference type="CDD" id="cd00067">
    <property type="entry name" value="GAL4"/>
    <property type="match status" value="1"/>
</dbReference>
<organism evidence="5 6">
    <name type="scientific">Chaetomium strumarium</name>
    <dbReference type="NCBI Taxonomy" id="1170767"/>
    <lineage>
        <taxon>Eukaryota</taxon>
        <taxon>Fungi</taxon>
        <taxon>Dikarya</taxon>
        <taxon>Ascomycota</taxon>
        <taxon>Pezizomycotina</taxon>
        <taxon>Sordariomycetes</taxon>
        <taxon>Sordariomycetidae</taxon>
        <taxon>Sordariales</taxon>
        <taxon>Chaetomiaceae</taxon>
        <taxon>Chaetomium</taxon>
    </lineage>
</organism>
<dbReference type="SUPFAM" id="SSF57701">
    <property type="entry name" value="Zn2/Cys6 DNA-binding domain"/>
    <property type="match status" value="1"/>
</dbReference>
<feature type="region of interest" description="Disordered" evidence="3">
    <location>
        <begin position="82"/>
        <end position="109"/>
    </location>
</feature>
<gene>
    <name evidence="5" type="ORF">B0T15DRAFT_488306</name>
</gene>
<dbReference type="GO" id="GO:0000981">
    <property type="term" value="F:DNA-binding transcription factor activity, RNA polymerase II-specific"/>
    <property type="evidence" value="ECO:0007669"/>
    <property type="project" value="InterPro"/>
</dbReference>
<dbReference type="PANTHER" id="PTHR31001">
    <property type="entry name" value="UNCHARACTERIZED TRANSCRIPTIONAL REGULATORY PROTEIN"/>
    <property type="match status" value="1"/>
</dbReference>
<comment type="caution">
    <text evidence="5">The sequence shown here is derived from an EMBL/GenBank/DDBJ whole genome shotgun (WGS) entry which is preliminary data.</text>
</comment>
<name>A0AAJ0M5J0_9PEZI</name>
<dbReference type="InterPro" id="IPR036864">
    <property type="entry name" value="Zn2-C6_fun-type_DNA-bd_sf"/>
</dbReference>
<protein>
    <recommendedName>
        <fullName evidence="4">Zn(2)-C6 fungal-type domain-containing protein</fullName>
    </recommendedName>
</protein>
<dbReference type="GO" id="GO:0005634">
    <property type="term" value="C:nucleus"/>
    <property type="evidence" value="ECO:0007669"/>
    <property type="project" value="UniProtKB-SubCell"/>
</dbReference>
<dbReference type="PANTHER" id="PTHR31001:SF84">
    <property type="entry name" value="FUNGAL SPECIFIC TRANSCRIPTION FACTOR"/>
    <property type="match status" value="1"/>
</dbReference>
<evidence type="ECO:0000256" key="1">
    <source>
        <dbReference type="ARBA" id="ARBA00004123"/>
    </source>
</evidence>
<reference evidence="5" key="1">
    <citation type="journal article" date="2023" name="Mol. Phylogenet. Evol.">
        <title>Genome-scale phylogeny and comparative genomics of the fungal order Sordariales.</title>
        <authorList>
            <person name="Hensen N."/>
            <person name="Bonometti L."/>
            <person name="Westerberg I."/>
            <person name="Brannstrom I.O."/>
            <person name="Guillou S."/>
            <person name="Cros-Aarteil S."/>
            <person name="Calhoun S."/>
            <person name="Haridas S."/>
            <person name="Kuo A."/>
            <person name="Mondo S."/>
            <person name="Pangilinan J."/>
            <person name="Riley R."/>
            <person name="LaButti K."/>
            <person name="Andreopoulos B."/>
            <person name="Lipzen A."/>
            <person name="Chen C."/>
            <person name="Yan M."/>
            <person name="Daum C."/>
            <person name="Ng V."/>
            <person name="Clum A."/>
            <person name="Steindorff A."/>
            <person name="Ohm R.A."/>
            <person name="Martin F."/>
            <person name="Silar P."/>
            <person name="Natvig D.O."/>
            <person name="Lalanne C."/>
            <person name="Gautier V."/>
            <person name="Ament-Velasquez S.L."/>
            <person name="Kruys A."/>
            <person name="Hutchinson M.I."/>
            <person name="Powell A.J."/>
            <person name="Barry K."/>
            <person name="Miller A.N."/>
            <person name="Grigoriev I.V."/>
            <person name="Debuchy R."/>
            <person name="Gladieux P."/>
            <person name="Hiltunen Thoren M."/>
            <person name="Johannesson H."/>
        </authorList>
    </citation>
    <scope>NUCLEOTIDE SEQUENCE</scope>
    <source>
        <strain evidence="5">CBS 333.67</strain>
    </source>
</reference>